<dbReference type="InterPro" id="IPR051782">
    <property type="entry name" value="ABC_Transporter_VariousFunc"/>
</dbReference>
<evidence type="ECO:0000256" key="2">
    <source>
        <dbReference type="ARBA" id="ARBA00022741"/>
    </source>
</evidence>
<organism evidence="5 6">
    <name type="scientific">Candidatus Mediterraneibacter pullicola</name>
    <dbReference type="NCBI Taxonomy" id="2838682"/>
    <lineage>
        <taxon>Bacteria</taxon>
        <taxon>Bacillati</taxon>
        <taxon>Bacillota</taxon>
        <taxon>Clostridia</taxon>
        <taxon>Lachnospirales</taxon>
        <taxon>Lachnospiraceae</taxon>
        <taxon>Mediterraneibacter</taxon>
    </lineage>
</organism>
<sequence>MIQIRELKKNFDDVCAVSGLSLNIPEGTLFGILGTNGAGKTTMLRILSGILEADGGEIIIDGEPLDKAKEKIFFLSDSPYYFPNAGMEQMAKFYEDQYPDMDRESVAFMAEALELDMSRPLRTFSKGMKRQAFLILALCARTKYLLCDEVFDGLDPIVAEVMKNLFRQEMRERRFTAVVASHRLNELEDICGNIAILHKGGLVTAGDMKNRAEHVKKFQCVFEEEEDTGRIASELQKDLDIVRSHVDGSFVTLVVRDKTNDAKEILTSRAAVLIREAPMSLEEVFIAEMEGRDYDIRKVLH</sequence>
<reference evidence="5" key="2">
    <citation type="submission" date="2021-04" db="EMBL/GenBank/DDBJ databases">
        <authorList>
            <person name="Gilroy R."/>
        </authorList>
    </citation>
    <scope>NUCLEOTIDE SEQUENCE</scope>
    <source>
        <strain evidence="5">ChiSjej2B20-11307</strain>
    </source>
</reference>
<dbReference type="CDD" id="cd03230">
    <property type="entry name" value="ABC_DR_subfamily_A"/>
    <property type="match status" value="1"/>
</dbReference>
<evidence type="ECO:0000313" key="6">
    <source>
        <dbReference type="Proteomes" id="UP000824223"/>
    </source>
</evidence>
<evidence type="ECO:0000259" key="4">
    <source>
        <dbReference type="PROSITE" id="PS50893"/>
    </source>
</evidence>
<dbReference type="PANTHER" id="PTHR42939">
    <property type="entry name" value="ABC TRANSPORTER ATP-BINDING PROTEIN ALBC-RELATED"/>
    <property type="match status" value="1"/>
</dbReference>
<feature type="domain" description="ABC transporter" evidence="4">
    <location>
        <begin position="2"/>
        <end position="224"/>
    </location>
</feature>
<keyword evidence="3 5" id="KW-0067">ATP-binding</keyword>
<dbReference type="PANTHER" id="PTHR42939:SF1">
    <property type="entry name" value="ABC TRANSPORTER ATP-BINDING PROTEIN ALBC-RELATED"/>
    <property type="match status" value="1"/>
</dbReference>
<dbReference type="InterPro" id="IPR027417">
    <property type="entry name" value="P-loop_NTPase"/>
</dbReference>
<dbReference type="AlphaFoldDB" id="A0A9D2H6Y5"/>
<keyword evidence="1" id="KW-0813">Transport</keyword>
<comment type="caution">
    <text evidence="5">The sequence shown here is derived from an EMBL/GenBank/DDBJ whole genome shotgun (WGS) entry which is preliminary data.</text>
</comment>
<keyword evidence="2" id="KW-0547">Nucleotide-binding</keyword>
<evidence type="ECO:0000256" key="1">
    <source>
        <dbReference type="ARBA" id="ARBA00022448"/>
    </source>
</evidence>
<name>A0A9D2H6Y5_9FIRM</name>
<dbReference type="Proteomes" id="UP000824223">
    <property type="component" value="Unassembled WGS sequence"/>
</dbReference>
<protein>
    <submittedName>
        <fullName evidence="5">ABC transporter ATP-binding protein</fullName>
    </submittedName>
</protein>
<evidence type="ECO:0000256" key="3">
    <source>
        <dbReference type="ARBA" id="ARBA00022840"/>
    </source>
</evidence>
<dbReference type="PROSITE" id="PS50893">
    <property type="entry name" value="ABC_TRANSPORTER_2"/>
    <property type="match status" value="1"/>
</dbReference>
<dbReference type="GO" id="GO:0005524">
    <property type="term" value="F:ATP binding"/>
    <property type="evidence" value="ECO:0007669"/>
    <property type="project" value="UniProtKB-KW"/>
</dbReference>
<dbReference type="EMBL" id="DXAK01000004">
    <property type="protein sequence ID" value="HJA05708.1"/>
    <property type="molecule type" value="Genomic_DNA"/>
</dbReference>
<gene>
    <name evidence="5" type="ORF">H9798_00945</name>
</gene>
<dbReference type="Gene3D" id="3.40.50.300">
    <property type="entry name" value="P-loop containing nucleotide triphosphate hydrolases"/>
    <property type="match status" value="1"/>
</dbReference>
<dbReference type="GO" id="GO:0016887">
    <property type="term" value="F:ATP hydrolysis activity"/>
    <property type="evidence" value="ECO:0007669"/>
    <property type="project" value="InterPro"/>
</dbReference>
<dbReference type="SMART" id="SM00382">
    <property type="entry name" value="AAA"/>
    <property type="match status" value="1"/>
</dbReference>
<dbReference type="InterPro" id="IPR003593">
    <property type="entry name" value="AAA+_ATPase"/>
</dbReference>
<accession>A0A9D2H6Y5</accession>
<evidence type="ECO:0000313" key="5">
    <source>
        <dbReference type="EMBL" id="HJA05708.1"/>
    </source>
</evidence>
<dbReference type="Pfam" id="PF00005">
    <property type="entry name" value="ABC_tran"/>
    <property type="match status" value="1"/>
</dbReference>
<dbReference type="InterPro" id="IPR003439">
    <property type="entry name" value="ABC_transporter-like_ATP-bd"/>
</dbReference>
<reference evidence="5" key="1">
    <citation type="journal article" date="2021" name="PeerJ">
        <title>Extensive microbial diversity within the chicken gut microbiome revealed by metagenomics and culture.</title>
        <authorList>
            <person name="Gilroy R."/>
            <person name="Ravi A."/>
            <person name="Getino M."/>
            <person name="Pursley I."/>
            <person name="Horton D.L."/>
            <person name="Alikhan N.F."/>
            <person name="Baker D."/>
            <person name="Gharbi K."/>
            <person name="Hall N."/>
            <person name="Watson M."/>
            <person name="Adriaenssens E.M."/>
            <person name="Foster-Nyarko E."/>
            <person name="Jarju S."/>
            <person name="Secka A."/>
            <person name="Antonio M."/>
            <person name="Oren A."/>
            <person name="Chaudhuri R.R."/>
            <person name="La Ragione R."/>
            <person name="Hildebrand F."/>
            <person name="Pallen M.J."/>
        </authorList>
    </citation>
    <scope>NUCLEOTIDE SEQUENCE</scope>
    <source>
        <strain evidence="5">ChiSjej2B20-11307</strain>
    </source>
</reference>
<proteinExistence type="predicted"/>
<dbReference type="SUPFAM" id="SSF52540">
    <property type="entry name" value="P-loop containing nucleoside triphosphate hydrolases"/>
    <property type="match status" value="1"/>
</dbReference>